<dbReference type="RefSeq" id="WP_110094084.1">
    <property type="nucleotide sequence ID" value="NZ_NKUE01000009.1"/>
</dbReference>
<feature type="region of interest" description="Disordered" evidence="1">
    <location>
        <begin position="49"/>
        <end position="97"/>
    </location>
</feature>
<evidence type="ECO:0000313" key="3">
    <source>
        <dbReference type="Proteomes" id="UP000237344"/>
    </source>
</evidence>
<reference evidence="2 3" key="1">
    <citation type="submission" date="2018-01" db="EMBL/GenBank/DDBJ databases">
        <title>Draft Genome Sequence of Komagataeibacter maltaceti LMG 1529, a Vinegar Producing Acetic Acid Bacterium Isolated from Malt Vinegar Brewery Acetifiers.</title>
        <authorList>
            <person name="Zhang Q."/>
            <person name="Hollensteiner J."/>
            <person name="Poehlein A."/>
            <person name="Daniel R."/>
        </authorList>
    </citation>
    <scope>NUCLEOTIDE SEQUENCE [LARGE SCALE GENOMIC DNA]</scope>
    <source>
        <strain evidence="2 3">LMG 1529</strain>
    </source>
</reference>
<dbReference type="Proteomes" id="UP000237344">
    <property type="component" value="Unassembled WGS sequence"/>
</dbReference>
<comment type="caution">
    <text evidence="2">The sequence shown here is derived from an EMBL/GenBank/DDBJ whole genome shotgun (WGS) entry which is preliminary data.</text>
</comment>
<sequence length="97" mass="9777">MRLYPAAGLQIRDPITHAVIPASGVEVPDRNGIPASFYWQRRLRVGDVTRTPPAATPAAPAKASGASPAASSATVAATPSPIPATPAAATTAEQAHA</sequence>
<accession>A0A2S3W4W8</accession>
<organism evidence="2 3">
    <name type="scientific">Novacetimonas maltaceti</name>
    <dbReference type="NCBI Taxonomy" id="1203393"/>
    <lineage>
        <taxon>Bacteria</taxon>
        <taxon>Pseudomonadati</taxon>
        <taxon>Pseudomonadota</taxon>
        <taxon>Alphaproteobacteria</taxon>
        <taxon>Acetobacterales</taxon>
        <taxon>Acetobacteraceae</taxon>
        <taxon>Novacetimonas</taxon>
    </lineage>
</organism>
<name>A0A2S3W4W8_9PROT</name>
<dbReference type="EMBL" id="POTC01000003">
    <property type="protein sequence ID" value="POF63848.1"/>
    <property type="molecule type" value="Genomic_DNA"/>
</dbReference>
<gene>
    <name evidence="2" type="ORF">KMAL_03790</name>
</gene>
<dbReference type="OrthoDB" id="7362462at2"/>
<dbReference type="Pfam" id="PF10948">
    <property type="entry name" value="DUF2635"/>
    <property type="match status" value="1"/>
</dbReference>
<dbReference type="AlphaFoldDB" id="A0A2S3W4W8"/>
<evidence type="ECO:0000313" key="2">
    <source>
        <dbReference type="EMBL" id="POF63848.1"/>
    </source>
</evidence>
<keyword evidence="3" id="KW-1185">Reference proteome</keyword>
<dbReference type="InterPro" id="IPR024400">
    <property type="entry name" value="DUF2635"/>
</dbReference>
<evidence type="ECO:0008006" key="4">
    <source>
        <dbReference type="Google" id="ProtNLM"/>
    </source>
</evidence>
<protein>
    <recommendedName>
        <fullName evidence="4">DUF2635 domain-containing protein</fullName>
    </recommendedName>
</protein>
<evidence type="ECO:0000256" key="1">
    <source>
        <dbReference type="SAM" id="MobiDB-lite"/>
    </source>
</evidence>
<proteinExistence type="predicted"/>